<comment type="similarity">
    <text evidence="1">Belongs to the peptidase C40 family.</text>
</comment>
<keyword evidence="2" id="KW-0645">Protease</keyword>
<dbReference type="Pfam" id="PF00877">
    <property type="entry name" value="NLPC_P60"/>
    <property type="match status" value="1"/>
</dbReference>
<organism evidence="7 8">
    <name type="scientific">Paenibacillus pasadenensis</name>
    <dbReference type="NCBI Taxonomy" id="217090"/>
    <lineage>
        <taxon>Bacteria</taxon>
        <taxon>Bacillati</taxon>
        <taxon>Bacillota</taxon>
        <taxon>Bacilli</taxon>
        <taxon>Bacillales</taxon>
        <taxon>Paenibacillaceae</taxon>
        <taxon>Paenibacillus</taxon>
    </lineage>
</organism>
<feature type="chain" id="PRO_5039180328" evidence="5">
    <location>
        <begin position="32"/>
        <end position="189"/>
    </location>
</feature>
<dbReference type="PROSITE" id="PS51935">
    <property type="entry name" value="NLPC_P60"/>
    <property type="match status" value="1"/>
</dbReference>
<sequence length="189" mass="19752">MNHHHHPMLRRLLVVTAAATLVAGLSLPSTAAASTAAVSSVSTSAASASADDAAASVSASSKADRIIAFAQSLRGKVKYVYGANQPSRLVFDCSSFTKYVFASEGVSLKWGSTAQSKQGVKVGKDSLRKGDLMFFRSSSGSSSKISHVGIYIGDGKFIHNTIGSNVNGVVISSFNSTYQKRFVSAARVL</sequence>
<dbReference type="PROSITE" id="PS51318">
    <property type="entry name" value="TAT"/>
    <property type="match status" value="1"/>
</dbReference>
<keyword evidence="8" id="KW-1185">Reference proteome</keyword>
<evidence type="ECO:0000313" key="8">
    <source>
        <dbReference type="Proteomes" id="UP000234789"/>
    </source>
</evidence>
<name>A0A2N5N8I8_9BACL</name>
<dbReference type="AlphaFoldDB" id="A0A2N5N8I8"/>
<dbReference type="InterPro" id="IPR006311">
    <property type="entry name" value="TAT_signal"/>
</dbReference>
<evidence type="ECO:0000256" key="4">
    <source>
        <dbReference type="ARBA" id="ARBA00022807"/>
    </source>
</evidence>
<evidence type="ECO:0000313" key="7">
    <source>
        <dbReference type="EMBL" id="PLT46671.1"/>
    </source>
</evidence>
<dbReference type="GO" id="GO:0008234">
    <property type="term" value="F:cysteine-type peptidase activity"/>
    <property type="evidence" value="ECO:0007669"/>
    <property type="project" value="UniProtKB-KW"/>
</dbReference>
<evidence type="ECO:0000256" key="2">
    <source>
        <dbReference type="ARBA" id="ARBA00022670"/>
    </source>
</evidence>
<gene>
    <name evidence="7" type="ORF">B8V81_0895</name>
</gene>
<dbReference type="InterPro" id="IPR000064">
    <property type="entry name" value="NLP_P60_dom"/>
</dbReference>
<dbReference type="Gene3D" id="3.90.1720.10">
    <property type="entry name" value="endopeptidase domain like (from Nostoc punctiforme)"/>
    <property type="match status" value="1"/>
</dbReference>
<dbReference type="PANTHER" id="PTHR47053">
    <property type="entry name" value="MUREIN DD-ENDOPEPTIDASE MEPH-RELATED"/>
    <property type="match status" value="1"/>
</dbReference>
<keyword evidence="5" id="KW-0732">Signal</keyword>
<evidence type="ECO:0000259" key="6">
    <source>
        <dbReference type="PROSITE" id="PS51935"/>
    </source>
</evidence>
<keyword evidence="3" id="KW-0378">Hydrolase</keyword>
<evidence type="ECO:0000256" key="3">
    <source>
        <dbReference type="ARBA" id="ARBA00022801"/>
    </source>
</evidence>
<feature type="signal peptide" evidence="5">
    <location>
        <begin position="1"/>
        <end position="31"/>
    </location>
</feature>
<dbReference type="GO" id="GO:0006508">
    <property type="term" value="P:proteolysis"/>
    <property type="evidence" value="ECO:0007669"/>
    <property type="project" value="UniProtKB-KW"/>
</dbReference>
<evidence type="ECO:0000256" key="1">
    <source>
        <dbReference type="ARBA" id="ARBA00007074"/>
    </source>
</evidence>
<evidence type="ECO:0000256" key="5">
    <source>
        <dbReference type="SAM" id="SignalP"/>
    </source>
</evidence>
<dbReference type="Proteomes" id="UP000234789">
    <property type="component" value="Unassembled WGS sequence"/>
</dbReference>
<dbReference type="SUPFAM" id="SSF54001">
    <property type="entry name" value="Cysteine proteinases"/>
    <property type="match status" value="1"/>
</dbReference>
<feature type="domain" description="NlpC/P60" evidence="6">
    <location>
        <begin position="60"/>
        <end position="189"/>
    </location>
</feature>
<keyword evidence="4" id="KW-0788">Thiol protease</keyword>
<proteinExistence type="inferred from homology"/>
<dbReference type="PANTHER" id="PTHR47053:SF1">
    <property type="entry name" value="MUREIN DD-ENDOPEPTIDASE MEPH-RELATED"/>
    <property type="match status" value="1"/>
</dbReference>
<dbReference type="InterPro" id="IPR038765">
    <property type="entry name" value="Papain-like_cys_pep_sf"/>
</dbReference>
<dbReference type="InterPro" id="IPR051202">
    <property type="entry name" value="Peptidase_C40"/>
</dbReference>
<protein>
    <submittedName>
        <fullName evidence="7">Invasion associated protein p60</fullName>
    </submittedName>
</protein>
<dbReference type="EMBL" id="NFEZ01000003">
    <property type="protein sequence ID" value="PLT46671.1"/>
    <property type="molecule type" value="Genomic_DNA"/>
</dbReference>
<accession>A0A2N5N8I8</accession>
<dbReference type="RefSeq" id="WP_101807831.1">
    <property type="nucleotide sequence ID" value="NZ_NFEZ01000003.1"/>
</dbReference>
<comment type="caution">
    <text evidence="7">The sequence shown here is derived from an EMBL/GenBank/DDBJ whole genome shotgun (WGS) entry which is preliminary data.</text>
</comment>
<reference evidence="7 8" key="1">
    <citation type="submission" date="2017-05" db="EMBL/GenBank/DDBJ databases">
        <title>Functional genome analysis of Paenibacillus pasadenensis strain R16: insights on endophytic life style and antifungal activity.</title>
        <authorList>
            <person name="Passera A."/>
            <person name="Marcolungo L."/>
            <person name="Casati P."/>
            <person name="Brasca M."/>
            <person name="Quaglino F."/>
            <person name="Delledonne M."/>
        </authorList>
    </citation>
    <scope>NUCLEOTIDE SEQUENCE [LARGE SCALE GENOMIC DNA]</scope>
    <source>
        <strain evidence="7 8">R16</strain>
    </source>
</reference>